<evidence type="ECO:0008006" key="4">
    <source>
        <dbReference type="Google" id="ProtNLM"/>
    </source>
</evidence>
<proteinExistence type="predicted"/>
<accession>A0AAW1WET2</accession>
<feature type="signal peptide" evidence="1">
    <location>
        <begin position="1"/>
        <end position="21"/>
    </location>
</feature>
<sequence>MKTSSVVVAMFLVLFVGQAYANFVECYAHCYFDCIKDARKKIPFAPEKFRPCAWKCVKHCIFHSPLANQDKCILGCSMDSCADFYNDPAKMEDCVGECSTGYCSAQNS</sequence>
<organism evidence="2 3">
    <name type="scientific">Rubus argutus</name>
    <name type="common">Southern blackberry</name>
    <dbReference type="NCBI Taxonomy" id="59490"/>
    <lineage>
        <taxon>Eukaryota</taxon>
        <taxon>Viridiplantae</taxon>
        <taxon>Streptophyta</taxon>
        <taxon>Embryophyta</taxon>
        <taxon>Tracheophyta</taxon>
        <taxon>Spermatophyta</taxon>
        <taxon>Magnoliopsida</taxon>
        <taxon>eudicotyledons</taxon>
        <taxon>Gunneridae</taxon>
        <taxon>Pentapetalae</taxon>
        <taxon>rosids</taxon>
        <taxon>fabids</taxon>
        <taxon>Rosales</taxon>
        <taxon>Rosaceae</taxon>
        <taxon>Rosoideae</taxon>
        <taxon>Rosoideae incertae sedis</taxon>
        <taxon>Rubus</taxon>
    </lineage>
</organism>
<evidence type="ECO:0000313" key="2">
    <source>
        <dbReference type="EMBL" id="KAK9923289.1"/>
    </source>
</evidence>
<name>A0AAW1WET2_RUBAR</name>
<evidence type="ECO:0000313" key="3">
    <source>
        <dbReference type="Proteomes" id="UP001457282"/>
    </source>
</evidence>
<dbReference type="InterPro" id="IPR038975">
    <property type="entry name" value="THNL"/>
</dbReference>
<dbReference type="PANTHER" id="PTHR36312:SF3">
    <property type="entry name" value="THIONIN-LIKE PROTEIN 2"/>
    <property type="match status" value="1"/>
</dbReference>
<keyword evidence="1" id="KW-0732">Signal</keyword>
<dbReference type="AlphaFoldDB" id="A0AAW1WET2"/>
<dbReference type="PANTHER" id="PTHR36312">
    <property type="entry name" value="THIONIN-LIKE PROTEIN 1"/>
    <property type="match status" value="1"/>
</dbReference>
<dbReference type="Proteomes" id="UP001457282">
    <property type="component" value="Unassembled WGS sequence"/>
</dbReference>
<reference evidence="2 3" key="1">
    <citation type="journal article" date="2023" name="G3 (Bethesda)">
        <title>A chromosome-length genome assembly and annotation of blackberry (Rubus argutus, cv. 'Hillquist').</title>
        <authorList>
            <person name="Bruna T."/>
            <person name="Aryal R."/>
            <person name="Dudchenko O."/>
            <person name="Sargent D.J."/>
            <person name="Mead D."/>
            <person name="Buti M."/>
            <person name="Cavallini A."/>
            <person name="Hytonen T."/>
            <person name="Andres J."/>
            <person name="Pham M."/>
            <person name="Weisz D."/>
            <person name="Mascagni F."/>
            <person name="Usai G."/>
            <person name="Natali L."/>
            <person name="Bassil N."/>
            <person name="Fernandez G.E."/>
            <person name="Lomsadze A."/>
            <person name="Armour M."/>
            <person name="Olukolu B."/>
            <person name="Poorten T."/>
            <person name="Britton C."/>
            <person name="Davik J."/>
            <person name="Ashrafi H."/>
            <person name="Aiden E.L."/>
            <person name="Borodovsky M."/>
            <person name="Worthington M."/>
        </authorList>
    </citation>
    <scope>NUCLEOTIDE SEQUENCE [LARGE SCALE GENOMIC DNA]</scope>
    <source>
        <strain evidence="2">PI 553951</strain>
    </source>
</reference>
<keyword evidence="3" id="KW-1185">Reference proteome</keyword>
<comment type="caution">
    <text evidence="2">The sequence shown here is derived from an EMBL/GenBank/DDBJ whole genome shotgun (WGS) entry which is preliminary data.</text>
</comment>
<evidence type="ECO:0000256" key="1">
    <source>
        <dbReference type="SAM" id="SignalP"/>
    </source>
</evidence>
<gene>
    <name evidence="2" type="ORF">M0R45_031717</name>
</gene>
<dbReference type="EMBL" id="JBEDUW010000006">
    <property type="protein sequence ID" value="KAK9923289.1"/>
    <property type="molecule type" value="Genomic_DNA"/>
</dbReference>
<feature type="chain" id="PRO_5044013603" description="Protein TAP1-like" evidence="1">
    <location>
        <begin position="22"/>
        <end position="108"/>
    </location>
</feature>
<protein>
    <recommendedName>
        <fullName evidence="4">Protein TAP1-like</fullName>
    </recommendedName>
</protein>